<dbReference type="GO" id="GO:0016020">
    <property type="term" value="C:membrane"/>
    <property type="evidence" value="ECO:0007669"/>
    <property type="project" value="UniProtKB-SubCell"/>
</dbReference>
<dbReference type="GO" id="GO:0005829">
    <property type="term" value="C:cytosol"/>
    <property type="evidence" value="ECO:0007669"/>
    <property type="project" value="TreeGrafter"/>
</dbReference>
<dbReference type="EMBL" id="CM001740">
    <property type="protein sequence ID" value="KJB07985.1"/>
    <property type="molecule type" value="Genomic_DNA"/>
</dbReference>
<evidence type="ECO:0000256" key="5">
    <source>
        <dbReference type="ARBA" id="ARBA00022968"/>
    </source>
</evidence>
<comment type="subcellular location">
    <subcellularLocation>
        <location evidence="1">Membrane</location>
        <topology evidence="1">Single-pass type II membrane protein</topology>
    </subcellularLocation>
</comment>
<dbReference type="Proteomes" id="UP000032304">
    <property type="component" value="Chromosome 1"/>
</dbReference>
<accession>A0A0D2QL65</accession>
<evidence type="ECO:0000256" key="4">
    <source>
        <dbReference type="ARBA" id="ARBA00022955"/>
    </source>
</evidence>
<dbReference type="InterPro" id="IPR036291">
    <property type="entry name" value="NAD(P)-bd_dom_sf"/>
</dbReference>
<protein>
    <recommendedName>
        <fullName evidence="11">11-beta-hydroxysteroid dehydrogenase-like 4A</fullName>
    </recommendedName>
</protein>
<dbReference type="PANTHER" id="PTHR43391">
    <property type="entry name" value="RETINOL DEHYDROGENASE-RELATED"/>
    <property type="match status" value="1"/>
</dbReference>
<sequence length="328" mass="36601">MANQIDVITNIMNVIVPPFMLIVLLLVYPLYLIYKFINFITRLLTSENVAGKVVLVTGAAAGIGEQISYEYARRRARLVLVDVRGDLLGRVVENVRSFGSSDVIAITADVSKEEDCKRFVDEAIKHFHRLDHLVNNAGLARVKLFEEIQNFSDFSYLLDVNLWGVAFGTYYAIPHLRKTKGKIIVMASSVGWYPFPRFSFYNASKAALITFYETLRTEIGNSNIGITIVTPGLVKSALSQNEPAKAALGWIPMESAEKCGKAIVRSACRGDKYVVEPSWVNSLYALKVMCPDLVEFCNRFLFITAEKTAPPTTDAPHKSFIPTELKSD</sequence>
<keyword evidence="10" id="KW-1185">Reference proteome</keyword>
<evidence type="ECO:0000256" key="1">
    <source>
        <dbReference type="ARBA" id="ARBA00004606"/>
    </source>
</evidence>
<keyword evidence="4" id="KW-0443">Lipid metabolism</keyword>
<dbReference type="GO" id="GO:0016491">
    <property type="term" value="F:oxidoreductase activity"/>
    <property type="evidence" value="ECO:0007669"/>
    <property type="project" value="UniProtKB-KW"/>
</dbReference>
<evidence type="ECO:0000256" key="7">
    <source>
        <dbReference type="RuleBase" id="RU000363"/>
    </source>
</evidence>
<keyword evidence="6" id="KW-0560">Oxidoreductase</keyword>
<dbReference type="PANTHER" id="PTHR43391:SF69">
    <property type="entry name" value="11-BETA-HYDROXYSTEROID DEHYDROGENASE-LIKE 6"/>
    <property type="match status" value="1"/>
</dbReference>
<dbReference type="Gramene" id="KJB07985">
    <property type="protein sequence ID" value="KJB07985"/>
    <property type="gene ID" value="B456_001G056900"/>
</dbReference>
<dbReference type="PRINTS" id="PR00081">
    <property type="entry name" value="GDHRDH"/>
</dbReference>
<dbReference type="OrthoDB" id="47007at2759"/>
<comment type="similarity">
    <text evidence="2 7">Belongs to the short-chain dehydrogenases/reductases (SDR) family.</text>
</comment>
<evidence type="ECO:0000313" key="10">
    <source>
        <dbReference type="Proteomes" id="UP000032304"/>
    </source>
</evidence>
<feature type="transmembrane region" description="Helical" evidence="8">
    <location>
        <begin position="15"/>
        <end position="34"/>
    </location>
</feature>
<dbReference type="STRING" id="29730.A0A0D2QL65"/>
<keyword evidence="8" id="KW-0812">Transmembrane</keyword>
<evidence type="ECO:0008006" key="11">
    <source>
        <dbReference type="Google" id="ProtNLM"/>
    </source>
</evidence>
<dbReference type="Pfam" id="PF00106">
    <property type="entry name" value="adh_short"/>
    <property type="match status" value="1"/>
</dbReference>
<reference evidence="9 10" key="1">
    <citation type="journal article" date="2012" name="Nature">
        <title>Repeated polyploidization of Gossypium genomes and the evolution of spinnable cotton fibres.</title>
        <authorList>
            <person name="Paterson A.H."/>
            <person name="Wendel J.F."/>
            <person name="Gundlach H."/>
            <person name="Guo H."/>
            <person name="Jenkins J."/>
            <person name="Jin D."/>
            <person name="Llewellyn D."/>
            <person name="Showmaker K.C."/>
            <person name="Shu S."/>
            <person name="Udall J."/>
            <person name="Yoo M.J."/>
            <person name="Byers R."/>
            <person name="Chen W."/>
            <person name="Doron-Faigenboim A."/>
            <person name="Duke M.V."/>
            <person name="Gong L."/>
            <person name="Grimwood J."/>
            <person name="Grover C."/>
            <person name="Grupp K."/>
            <person name="Hu G."/>
            <person name="Lee T.H."/>
            <person name="Li J."/>
            <person name="Lin L."/>
            <person name="Liu T."/>
            <person name="Marler B.S."/>
            <person name="Page J.T."/>
            <person name="Roberts A.W."/>
            <person name="Romanel E."/>
            <person name="Sanders W.S."/>
            <person name="Szadkowski E."/>
            <person name="Tan X."/>
            <person name="Tang H."/>
            <person name="Xu C."/>
            <person name="Wang J."/>
            <person name="Wang Z."/>
            <person name="Zhang D."/>
            <person name="Zhang L."/>
            <person name="Ashrafi H."/>
            <person name="Bedon F."/>
            <person name="Bowers J.E."/>
            <person name="Brubaker C.L."/>
            <person name="Chee P.W."/>
            <person name="Das S."/>
            <person name="Gingle A.R."/>
            <person name="Haigler C.H."/>
            <person name="Harker D."/>
            <person name="Hoffmann L.V."/>
            <person name="Hovav R."/>
            <person name="Jones D.C."/>
            <person name="Lemke C."/>
            <person name="Mansoor S."/>
            <person name="ur Rahman M."/>
            <person name="Rainville L.N."/>
            <person name="Rambani A."/>
            <person name="Reddy U.K."/>
            <person name="Rong J.K."/>
            <person name="Saranga Y."/>
            <person name="Scheffler B.E."/>
            <person name="Scheffler J.A."/>
            <person name="Stelly D.M."/>
            <person name="Triplett B.A."/>
            <person name="Van Deynze A."/>
            <person name="Vaslin M.F."/>
            <person name="Waghmare V.N."/>
            <person name="Walford S.A."/>
            <person name="Wright R.J."/>
            <person name="Zaki E.A."/>
            <person name="Zhang T."/>
            <person name="Dennis E.S."/>
            <person name="Mayer K.F."/>
            <person name="Peterson D.G."/>
            <person name="Rokhsar D.S."/>
            <person name="Wang X."/>
            <person name="Schmutz J."/>
        </authorList>
    </citation>
    <scope>NUCLEOTIDE SEQUENCE [LARGE SCALE GENOMIC DNA]</scope>
</reference>
<gene>
    <name evidence="9" type="ORF">B456_001G056900</name>
</gene>
<evidence type="ECO:0000256" key="6">
    <source>
        <dbReference type="ARBA" id="ARBA00023002"/>
    </source>
</evidence>
<dbReference type="PROSITE" id="PS00061">
    <property type="entry name" value="ADH_SHORT"/>
    <property type="match status" value="1"/>
</dbReference>
<dbReference type="Gene3D" id="3.40.50.720">
    <property type="entry name" value="NAD(P)-binding Rossmann-like Domain"/>
    <property type="match status" value="1"/>
</dbReference>
<dbReference type="PRINTS" id="PR00080">
    <property type="entry name" value="SDRFAMILY"/>
</dbReference>
<keyword evidence="5" id="KW-0735">Signal-anchor</keyword>
<keyword evidence="4" id="KW-0444">Lipid biosynthesis</keyword>
<keyword evidence="3" id="KW-0521">NADP</keyword>
<dbReference type="OMA" id="SMEDMTF"/>
<dbReference type="GO" id="GO:0006694">
    <property type="term" value="P:steroid biosynthetic process"/>
    <property type="evidence" value="ECO:0007669"/>
    <property type="project" value="UniProtKB-KW"/>
</dbReference>
<evidence type="ECO:0000256" key="3">
    <source>
        <dbReference type="ARBA" id="ARBA00022857"/>
    </source>
</evidence>
<evidence type="ECO:0000256" key="2">
    <source>
        <dbReference type="ARBA" id="ARBA00006484"/>
    </source>
</evidence>
<keyword evidence="4" id="KW-0752">Steroid biosynthesis</keyword>
<dbReference type="KEGG" id="gra:105785986"/>
<evidence type="ECO:0000313" key="9">
    <source>
        <dbReference type="EMBL" id="KJB07985.1"/>
    </source>
</evidence>
<evidence type="ECO:0000256" key="8">
    <source>
        <dbReference type="SAM" id="Phobius"/>
    </source>
</evidence>
<keyword evidence="8" id="KW-1133">Transmembrane helix</keyword>
<dbReference type="AlphaFoldDB" id="A0A0D2QL65"/>
<organism evidence="9 10">
    <name type="scientific">Gossypium raimondii</name>
    <name type="common">Peruvian cotton</name>
    <name type="synonym">Gossypium klotzschianum subsp. raimondii</name>
    <dbReference type="NCBI Taxonomy" id="29730"/>
    <lineage>
        <taxon>Eukaryota</taxon>
        <taxon>Viridiplantae</taxon>
        <taxon>Streptophyta</taxon>
        <taxon>Embryophyta</taxon>
        <taxon>Tracheophyta</taxon>
        <taxon>Spermatophyta</taxon>
        <taxon>Magnoliopsida</taxon>
        <taxon>eudicotyledons</taxon>
        <taxon>Gunneridae</taxon>
        <taxon>Pentapetalae</taxon>
        <taxon>rosids</taxon>
        <taxon>malvids</taxon>
        <taxon>Malvales</taxon>
        <taxon>Malvaceae</taxon>
        <taxon>Malvoideae</taxon>
        <taxon>Gossypium</taxon>
    </lineage>
</organism>
<proteinExistence type="inferred from homology"/>
<keyword evidence="8" id="KW-0472">Membrane</keyword>
<dbReference type="eggNOG" id="KOG1205">
    <property type="taxonomic scope" value="Eukaryota"/>
</dbReference>
<dbReference type="SUPFAM" id="SSF51735">
    <property type="entry name" value="NAD(P)-binding Rossmann-fold domains"/>
    <property type="match status" value="1"/>
</dbReference>
<dbReference type="InterPro" id="IPR002347">
    <property type="entry name" value="SDR_fam"/>
</dbReference>
<name>A0A0D2QL65_GOSRA</name>
<dbReference type="InterPro" id="IPR020904">
    <property type="entry name" value="Sc_DH/Rdtase_CS"/>
</dbReference>